<dbReference type="SMART" id="SM00421">
    <property type="entry name" value="HTH_LUXR"/>
    <property type="match status" value="1"/>
</dbReference>
<dbReference type="PANTHER" id="PTHR44688:SF16">
    <property type="entry name" value="DNA-BINDING TRANSCRIPTIONAL ACTIVATOR DEVR_DOSR"/>
    <property type="match status" value="1"/>
</dbReference>
<keyword evidence="3" id="KW-0804">Transcription</keyword>
<dbReference type="Proteomes" id="UP000294506">
    <property type="component" value="Unassembled WGS sequence"/>
</dbReference>
<feature type="region of interest" description="Disordered" evidence="4">
    <location>
        <begin position="899"/>
        <end position="919"/>
    </location>
</feature>
<organism evidence="6 7">
    <name type="scientific">Nesterenkonia aurantiaca</name>
    <dbReference type="NCBI Taxonomy" id="1436010"/>
    <lineage>
        <taxon>Bacteria</taxon>
        <taxon>Bacillati</taxon>
        <taxon>Actinomycetota</taxon>
        <taxon>Actinomycetes</taxon>
        <taxon>Micrococcales</taxon>
        <taxon>Micrococcaceae</taxon>
        <taxon>Nesterenkonia</taxon>
    </lineage>
</organism>
<dbReference type="InterPro" id="IPR027417">
    <property type="entry name" value="P-loop_NTPase"/>
</dbReference>
<comment type="caution">
    <text evidence="6">The sequence shown here is derived from an EMBL/GenBank/DDBJ whole genome shotgun (WGS) entry which is preliminary data.</text>
</comment>
<evidence type="ECO:0000256" key="4">
    <source>
        <dbReference type="SAM" id="MobiDB-lite"/>
    </source>
</evidence>
<accession>A0A4R7FZD4</accession>
<dbReference type="AlphaFoldDB" id="A0A4R7FZD4"/>
<reference evidence="6 7" key="1">
    <citation type="submission" date="2019-03" db="EMBL/GenBank/DDBJ databases">
        <title>Genomic Encyclopedia of Type Strains, Phase III (KMG-III): the genomes of soil and plant-associated and newly described type strains.</title>
        <authorList>
            <person name="Whitman W."/>
        </authorList>
    </citation>
    <scope>NUCLEOTIDE SEQUENCE [LARGE SCALE GENOMIC DNA]</scope>
    <source>
        <strain evidence="6 7">DSM 27373</strain>
    </source>
</reference>
<proteinExistence type="predicted"/>
<feature type="domain" description="HTH luxR-type" evidence="5">
    <location>
        <begin position="835"/>
        <end position="900"/>
    </location>
</feature>
<dbReference type="PANTHER" id="PTHR44688">
    <property type="entry name" value="DNA-BINDING TRANSCRIPTIONAL ACTIVATOR DEVR_DOSR"/>
    <property type="match status" value="1"/>
</dbReference>
<name>A0A4R7FZD4_9MICC</name>
<keyword evidence="2" id="KW-0238">DNA-binding</keyword>
<evidence type="ECO:0000256" key="3">
    <source>
        <dbReference type="ARBA" id="ARBA00023163"/>
    </source>
</evidence>
<dbReference type="PROSITE" id="PS50043">
    <property type="entry name" value="HTH_LUXR_2"/>
    <property type="match status" value="1"/>
</dbReference>
<dbReference type="Gene3D" id="1.10.10.10">
    <property type="entry name" value="Winged helix-like DNA-binding domain superfamily/Winged helix DNA-binding domain"/>
    <property type="match status" value="1"/>
</dbReference>
<dbReference type="Gene3D" id="1.25.40.10">
    <property type="entry name" value="Tetratricopeptide repeat domain"/>
    <property type="match status" value="2"/>
</dbReference>
<dbReference type="SUPFAM" id="SSF46894">
    <property type="entry name" value="C-terminal effector domain of the bipartite response regulators"/>
    <property type="match status" value="1"/>
</dbReference>
<dbReference type="Pfam" id="PF10923">
    <property type="entry name" value="BrxC_BrxD"/>
    <property type="match status" value="1"/>
</dbReference>
<evidence type="ECO:0000313" key="6">
    <source>
        <dbReference type="EMBL" id="TDS84215.1"/>
    </source>
</evidence>
<gene>
    <name evidence="6" type="ORF">EV640_10873</name>
</gene>
<dbReference type="InterPro" id="IPR036388">
    <property type="entry name" value="WH-like_DNA-bd_sf"/>
</dbReference>
<dbReference type="GO" id="GO:0006355">
    <property type="term" value="P:regulation of DNA-templated transcription"/>
    <property type="evidence" value="ECO:0007669"/>
    <property type="project" value="InterPro"/>
</dbReference>
<evidence type="ECO:0000313" key="7">
    <source>
        <dbReference type="Proteomes" id="UP000294506"/>
    </source>
</evidence>
<dbReference type="InterPro" id="IPR000792">
    <property type="entry name" value="Tscrpt_reg_LuxR_C"/>
</dbReference>
<evidence type="ECO:0000259" key="5">
    <source>
        <dbReference type="PROSITE" id="PS50043"/>
    </source>
</evidence>
<dbReference type="InterPro" id="IPR011990">
    <property type="entry name" value="TPR-like_helical_dom_sf"/>
</dbReference>
<dbReference type="Pfam" id="PF00196">
    <property type="entry name" value="GerE"/>
    <property type="match status" value="1"/>
</dbReference>
<dbReference type="SUPFAM" id="SSF48452">
    <property type="entry name" value="TPR-like"/>
    <property type="match status" value="2"/>
</dbReference>
<dbReference type="SUPFAM" id="SSF52540">
    <property type="entry name" value="P-loop containing nucleoside triphosphate hydrolases"/>
    <property type="match status" value="1"/>
</dbReference>
<keyword evidence="7" id="KW-1185">Reference proteome</keyword>
<dbReference type="InterPro" id="IPR016032">
    <property type="entry name" value="Sig_transdc_resp-reg_C-effctor"/>
</dbReference>
<protein>
    <submittedName>
        <fullName evidence="6">P-loop uncharacterized protein DUF2791</fullName>
    </submittedName>
</protein>
<keyword evidence="1" id="KW-0805">Transcription regulation</keyword>
<dbReference type="EMBL" id="SOAN01000008">
    <property type="protein sequence ID" value="TDS84215.1"/>
    <property type="molecule type" value="Genomic_DNA"/>
</dbReference>
<sequence length="919" mass="99338">MFNAAEGGALNPTGVMHVKASAARIVIGRDSERAKALRAIHRTLAGHSGVCFLEGTVGSGKSALASEARERAAGAGLTVLSLADLTPFRGMCESLQTHGTGPYCLVVDDLHRSSAEAKHALEQLVDQASLTRNADSPVLILLTSSPTVDPLTRRLARMSAHTGTRVTLRGITRHELSRLLRQHGHQLNEETVAAVHMRAAGNPGVALRLAEAGVHTEAEEQSAISRSFLRPELERMEPCLRTFLEVLALDTGDSRAEVAAEAAVLALKAARPDLAAPVDADDLVDALHPILSGNGREVRLADEAWRQTAQALIEPARRQQLHELLAERTTGLARSRHLSAASSSDGDPGLGDEFEVEGLKALEAGDYLTSAEYLSMAMNVSRGPERARRMLTASLTVAIAEDPHGVLDLHTEIGLLEDPVMVTLFQAGLAFFTGQLAEARRLLHSELRAPGAGQHIESLTHWRMLILLCTVEIAAADAQAAQAAVAELRLLGITPSTPIDKVLGRVLAMHEIYALWNSGVVEESIARLDDFLIQAAGTAEHTDALYFRARVHYYAGHTAAALDDLERAEEGRHHRVVPAAAQRGMAEQAMIEFQLGRWSDAILRAERVISMARASYDWRGLASSHAVLAMAAVAHADETAAAEHTDWLSHHVTTSSSLPLYNVMTAMAWTARMSHDHARALDVIAAFRRSRLSTWAEEVGLIGWRALEIEALLDLENPSGARIAEAGRLLEVFSKQVALQPALPLPYGHPQALRAKLAAQRGDFRAAVADYRAAIWLATDFPHTKARLHHSLGIAHRECGEHAEADEQLEAARDIFAQLGASPELGAVKSRLLSVAGRYASLTPRERDIAHLISQGRTNREISESLFVSKKTVEYHVSNLLPKLGMSSRRELWTSAAVASQRTAPPEQAPGFSPGVRGI</sequence>
<dbReference type="PRINTS" id="PR00038">
    <property type="entry name" value="HTHLUXR"/>
</dbReference>
<dbReference type="PROSITE" id="PS00622">
    <property type="entry name" value="HTH_LUXR_1"/>
    <property type="match status" value="1"/>
</dbReference>
<dbReference type="CDD" id="cd06170">
    <property type="entry name" value="LuxR_C_like"/>
    <property type="match status" value="1"/>
</dbReference>
<dbReference type="InterPro" id="IPR021228">
    <property type="entry name" value="BrxD"/>
</dbReference>
<evidence type="ECO:0000256" key="1">
    <source>
        <dbReference type="ARBA" id="ARBA00023015"/>
    </source>
</evidence>
<evidence type="ECO:0000256" key="2">
    <source>
        <dbReference type="ARBA" id="ARBA00023125"/>
    </source>
</evidence>
<dbReference type="GO" id="GO:0003677">
    <property type="term" value="F:DNA binding"/>
    <property type="evidence" value="ECO:0007669"/>
    <property type="project" value="UniProtKB-KW"/>
</dbReference>